<dbReference type="Proteomes" id="UP000320762">
    <property type="component" value="Unassembled WGS sequence"/>
</dbReference>
<accession>A0A550BWV7</accession>
<feature type="non-terminal residue" evidence="1">
    <location>
        <position position="1"/>
    </location>
</feature>
<dbReference type="EMBL" id="VDMD01000054">
    <property type="protein sequence ID" value="TRM57030.1"/>
    <property type="molecule type" value="Genomic_DNA"/>
</dbReference>
<dbReference type="AlphaFoldDB" id="A0A550BWV7"/>
<keyword evidence="2" id="KW-1185">Reference proteome</keyword>
<gene>
    <name evidence="1" type="ORF">BD626DRAFT_635228</name>
</gene>
<reference evidence="1 2" key="1">
    <citation type="journal article" date="2019" name="New Phytol.">
        <title>Comparative genomics reveals unique wood-decay strategies and fruiting body development in the Schizophyllaceae.</title>
        <authorList>
            <person name="Almasi E."/>
            <person name="Sahu N."/>
            <person name="Krizsan K."/>
            <person name="Balint B."/>
            <person name="Kovacs G.M."/>
            <person name="Kiss B."/>
            <person name="Cseklye J."/>
            <person name="Drula E."/>
            <person name="Henrissat B."/>
            <person name="Nagy I."/>
            <person name="Chovatia M."/>
            <person name="Adam C."/>
            <person name="LaButti K."/>
            <person name="Lipzen A."/>
            <person name="Riley R."/>
            <person name="Grigoriev I.V."/>
            <person name="Nagy L.G."/>
        </authorList>
    </citation>
    <scope>NUCLEOTIDE SEQUENCE [LARGE SCALE GENOMIC DNA]</scope>
    <source>
        <strain evidence="1 2">NL-1724</strain>
    </source>
</reference>
<evidence type="ECO:0000313" key="2">
    <source>
        <dbReference type="Proteomes" id="UP000320762"/>
    </source>
</evidence>
<name>A0A550BWV7_9AGAR</name>
<comment type="caution">
    <text evidence="1">The sequence shown here is derived from an EMBL/GenBank/DDBJ whole genome shotgun (WGS) entry which is preliminary data.</text>
</comment>
<sequence>PNNTACSRLPPSCFSHLPSLFPPSLFASRCRRVNATSHRALRYEGGHISIQLQPTPPR</sequence>
<evidence type="ECO:0000313" key="1">
    <source>
        <dbReference type="EMBL" id="TRM57030.1"/>
    </source>
</evidence>
<protein>
    <submittedName>
        <fullName evidence="1">Uncharacterized protein</fullName>
    </submittedName>
</protein>
<proteinExistence type="predicted"/>
<organism evidence="1 2">
    <name type="scientific">Schizophyllum amplum</name>
    <dbReference type="NCBI Taxonomy" id="97359"/>
    <lineage>
        <taxon>Eukaryota</taxon>
        <taxon>Fungi</taxon>
        <taxon>Dikarya</taxon>
        <taxon>Basidiomycota</taxon>
        <taxon>Agaricomycotina</taxon>
        <taxon>Agaricomycetes</taxon>
        <taxon>Agaricomycetidae</taxon>
        <taxon>Agaricales</taxon>
        <taxon>Schizophyllaceae</taxon>
        <taxon>Schizophyllum</taxon>
    </lineage>
</organism>